<keyword evidence="6" id="KW-0564">Palmitate</keyword>
<dbReference type="RefSeq" id="WP_204418270.1">
    <property type="nucleotide sequence ID" value="NZ_JAFBED010000008.1"/>
</dbReference>
<keyword evidence="4" id="KW-0732">Signal</keyword>
<protein>
    <submittedName>
        <fullName evidence="10">Spore germination protein</fullName>
    </submittedName>
</protein>
<dbReference type="InterPro" id="IPR057336">
    <property type="entry name" value="GerAC_N"/>
</dbReference>
<keyword evidence="5" id="KW-0472">Membrane</keyword>
<evidence type="ECO:0000313" key="11">
    <source>
        <dbReference type="Proteomes" id="UP000737402"/>
    </source>
</evidence>
<dbReference type="InterPro" id="IPR038501">
    <property type="entry name" value="Spore_GerAC_C_sf"/>
</dbReference>
<sequence>MLLRKCCYIIFLLFLLTGCLEKEIVDDINIESVEGFDLLEGDDVMGTFVIPIYQADKSISNETFSAVANMNKDLLRELQKKSSAPIVNGSLELVLFNKELAEKGIIKLIDALQRDSSIGTGLYLSIVDGEVKKILEGNFGTEGTGRYLSGLIKHNIERRDVPTTNLHIFLSDFYQEGVDPNLPLLKLVDDKVMITGVVVMKKGKLSVIVPNKQLFYFKFLVDEHTDGATAIKLPDKEEYVSLRSIKTKRDIKVKWKNGEPEFHVHLKMDGLIREYSGGKVDPKKLKEFQKVFEEDLIRQSTELIATFQKEKVDPIGFGYEAKSRKRGFDMKKWEEQYPNVKIKVTSKVRIIGTGITE</sequence>
<keyword evidence="11" id="KW-1185">Reference proteome</keyword>
<keyword evidence="3" id="KW-0309">Germination</keyword>
<evidence type="ECO:0000259" key="8">
    <source>
        <dbReference type="Pfam" id="PF05504"/>
    </source>
</evidence>
<comment type="similarity">
    <text evidence="2">Belongs to the GerABKC lipoprotein family.</text>
</comment>
<evidence type="ECO:0000256" key="2">
    <source>
        <dbReference type="ARBA" id="ARBA00007886"/>
    </source>
</evidence>
<dbReference type="Pfam" id="PF25198">
    <property type="entry name" value="Spore_GerAC_N"/>
    <property type="match status" value="1"/>
</dbReference>
<feature type="domain" description="Spore germination GerAC-like C-terminal" evidence="8">
    <location>
        <begin position="195"/>
        <end position="354"/>
    </location>
</feature>
<proteinExistence type="inferred from homology"/>
<dbReference type="InterPro" id="IPR008844">
    <property type="entry name" value="Spore_GerAC-like"/>
</dbReference>
<evidence type="ECO:0000256" key="6">
    <source>
        <dbReference type="ARBA" id="ARBA00023139"/>
    </source>
</evidence>
<evidence type="ECO:0000256" key="3">
    <source>
        <dbReference type="ARBA" id="ARBA00022544"/>
    </source>
</evidence>
<keyword evidence="7" id="KW-0449">Lipoprotein</keyword>
<evidence type="ECO:0000256" key="5">
    <source>
        <dbReference type="ARBA" id="ARBA00023136"/>
    </source>
</evidence>
<evidence type="ECO:0000256" key="1">
    <source>
        <dbReference type="ARBA" id="ARBA00004635"/>
    </source>
</evidence>
<dbReference type="Gene3D" id="3.30.300.210">
    <property type="entry name" value="Nutrient germinant receptor protein C, domain 3"/>
    <property type="match status" value="1"/>
</dbReference>
<name>A0ABS2P3D9_9BACI</name>
<comment type="subcellular location">
    <subcellularLocation>
        <location evidence="1">Membrane</location>
        <topology evidence="1">Lipid-anchor</topology>
    </subcellularLocation>
</comment>
<dbReference type="Pfam" id="PF05504">
    <property type="entry name" value="Spore_GerAC"/>
    <property type="match status" value="1"/>
</dbReference>
<comment type="caution">
    <text evidence="10">The sequence shown here is derived from an EMBL/GenBank/DDBJ whole genome shotgun (WGS) entry which is preliminary data.</text>
</comment>
<feature type="domain" description="Spore germination protein N-terminal" evidence="9">
    <location>
        <begin position="23"/>
        <end position="186"/>
    </location>
</feature>
<dbReference type="EMBL" id="JAFBED010000008">
    <property type="protein sequence ID" value="MBM7621481.1"/>
    <property type="molecule type" value="Genomic_DNA"/>
</dbReference>
<evidence type="ECO:0000256" key="4">
    <source>
        <dbReference type="ARBA" id="ARBA00022729"/>
    </source>
</evidence>
<dbReference type="PROSITE" id="PS51257">
    <property type="entry name" value="PROKAR_LIPOPROTEIN"/>
    <property type="match status" value="1"/>
</dbReference>
<evidence type="ECO:0000256" key="7">
    <source>
        <dbReference type="ARBA" id="ARBA00023288"/>
    </source>
</evidence>
<organism evidence="10 11">
    <name type="scientific">Sutcliffiella tianshenii</name>
    <dbReference type="NCBI Taxonomy" id="1463404"/>
    <lineage>
        <taxon>Bacteria</taxon>
        <taxon>Bacillati</taxon>
        <taxon>Bacillota</taxon>
        <taxon>Bacilli</taxon>
        <taxon>Bacillales</taxon>
        <taxon>Bacillaceae</taxon>
        <taxon>Sutcliffiella</taxon>
    </lineage>
</organism>
<gene>
    <name evidence="10" type="ORF">JOC95_003370</name>
</gene>
<dbReference type="PANTHER" id="PTHR35789:SF1">
    <property type="entry name" value="SPORE GERMINATION PROTEIN B3"/>
    <property type="match status" value="1"/>
</dbReference>
<dbReference type="InterPro" id="IPR046953">
    <property type="entry name" value="Spore_GerAC-like_C"/>
</dbReference>
<evidence type="ECO:0000313" key="10">
    <source>
        <dbReference type="EMBL" id="MBM7621481.1"/>
    </source>
</evidence>
<evidence type="ECO:0000259" key="9">
    <source>
        <dbReference type="Pfam" id="PF25198"/>
    </source>
</evidence>
<reference evidence="10 11" key="1">
    <citation type="submission" date="2021-01" db="EMBL/GenBank/DDBJ databases">
        <title>Genomic Encyclopedia of Type Strains, Phase IV (KMG-IV): sequencing the most valuable type-strain genomes for metagenomic binning, comparative biology and taxonomic classification.</title>
        <authorList>
            <person name="Goeker M."/>
        </authorList>
    </citation>
    <scope>NUCLEOTIDE SEQUENCE [LARGE SCALE GENOMIC DNA]</scope>
    <source>
        <strain evidence="10 11">DSM 25879</strain>
    </source>
</reference>
<dbReference type="PANTHER" id="PTHR35789">
    <property type="entry name" value="SPORE GERMINATION PROTEIN B3"/>
    <property type="match status" value="1"/>
</dbReference>
<dbReference type="Proteomes" id="UP000737402">
    <property type="component" value="Unassembled WGS sequence"/>
</dbReference>
<accession>A0ABS2P3D9</accession>
<dbReference type="NCBIfam" id="TIGR02887">
    <property type="entry name" value="spore_ger_x_C"/>
    <property type="match status" value="1"/>
</dbReference>